<dbReference type="Pfam" id="PF13181">
    <property type="entry name" value="TPR_8"/>
    <property type="match status" value="1"/>
</dbReference>
<dbReference type="OrthoDB" id="306502at2"/>
<comment type="similarity">
    <text evidence="5">Belongs to the Rap family.</text>
</comment>
<evidence type="ECO:0000256" key="4">
    <source>
        <dbReference type="ARBA" id="ARBA00022803"/>
    </source>
</evidence>
<dbReference type="AlphaFoldDB" id="A0A2A2ICG3"/>
<accession>A0A2A2ICG3</accession>
<feature type="repeat" description="TPR" evidence="6">
    <location>
        <begin position="258"/>
        <end position="291"/>
    </location>
</feature>
<keyword evidence="3" id="KW-0677">Repeat</keyword>
<dbReference type="PANTHER" id="PTHR46630">
    <property type="entry name" value="TETRATRICOPEPTIDE REPEAT PROTEIN 29"/>
    <property type="match status" value="1"/>
</dbReference>
<dbReference type="PROSITE" id="PS50005">
    <property type="entry name" value="TPR"/>
    <property type="match status" value="2"/>
</dbReference>
<dbReference type="Gene3D" id="1.25.40.10">
    <property type="entry name" value="Tetratricopeptide repeat domain"/>
    <property type="match status" value="2"/>
</dbReference>
<dbReference type="EMBL" id="NPOA01000010">
    <property type="protein sequence ID" value="PAV28820.1"/>
    <property type="molecule type" value="Genomic_DNA"/>
</dbReference>
<sequence length="375" mass="43482">MSTMDILNLDEKVKEIIRDENKADLEVIIEEFKRNHFPNVLSKSKKCRQKYSTDEKLKELLSIVEAVSHAQIGENSTSAEIISSLYKSSSRMTSDDLILYAELAFMSDYKLARRIMSEAVKQMENDEETDRIKLARGFLVLGEAEENLEKFARAIRYYQRGLTYFQDDDNRDKYMILFLHFKLGVLYSTVNNSEEAINYLNKTVELAGDDHPEMKINSLVSIAKTYGSKEEDKKAYAYLTEAIELLDDSSLAETLVHAEAFTEMAFYYFNQSELDEAIPNYTRAIEIFLNLPAYSARKIGMIYMQYAYCLEHKKQPNQTLAGRNYELAIEKLEKTDDKELLENALADVISFFDNTNNPRKKKYFENKFVNMTNVN</sequence>
<evidence type="ECO:0000256" key="1">
    <source>
        <dbReference type="ARBA" id="ARBA00004496"/>
    </source>
</evidence>
<dbReference type="InterPro" id="IPR011990">
    <property type="entry name" value="TPR-like_helical_dom_sf"/>
</dbReference>
<dbReference type="Proteomes" id="UP000218887">
    <property type="component" value="Unassembled WGS sequence"/>
</dbReference>
<dbReference type="InterPro" id="IPR051476">
    <property type="entry name" value="Bac_ResReg_Asp_Phosphatase"/>
</dbReference>
<dbReference type="InterPro" id="IPR019734">
    <property type="entry name" value="TPR_rpt"/>
</dbReference>
<keyword evidence="4 6" id="KW-0802">TPR repeat</keyword>
<reference evidence="7 8" key="1">
    <citation type="submission" date="2017-08" db="EMBL/GenBank/DDBJ databases">
        <title>Virgibacillus indicus sp. nov. and Virgibacillus profoundi sp. nov, two moderately halophilic bacteria isolated from marine sediment by using the Microfluidic Streak Plate.</title>
        <authorList>
            <person name="Xu B."/>
            <person name="Hu B."/>
            <person name="Wang J."/>
            <person name="Zhu Y."/>
            <person name="Huang L."/>
            <person name="Du W."/>
            <person name="Huang Y."/>
        </authorList>
    </citation>
    <scope>NUCLEOTIDE SEQUENCE [LARGE SCALE GENOMIC DNA]</scope>
    <source>
        <strain evidence="7 8">IO3-P3-H5</strain>
    </source>
</reference>
<protein>
    <submittedName>
        <fullName evidence="7">Uncharacterized protein</fullName>
    </submittedName>
</protein>
<comment type="subcellular location">
    <subcellularLocation>
        <location evidence="1">Cytoplasm</location>
    </subcellularLocation>
</comment>
<evidence type="ECO:0000256" key="6">
    <source>
        <dbReference type="PROSITE-ProRule" id="PRU00339"/>
    </source>
</evidence>
<dbReference type="SMART" id="SM00028">
    <property type="entry name" value="TPR"/>
    <property type="match status" value="4"/>
</dbReference>
<gene>
    <name evidence="7" type="ORF">CIL05_14430</name>
</gene>
<organism evidence="7 8">
    <name type="scientific">Virgibacillus profundi</name>
    <dbReference type="NCBI Taxonomy" id="2024555"/>
    <lineage>
        <taxon>Bacteria</taxon>
        <taxon>Bacillati</taxon>
        <taxon>Bacillota</taxon>
        <taxon>Bacilli</taxon>
        <taxon>Bacillales</taxon>
        <taxon>Bacillaceae</taxon>
        <taxon>Virgibacillus</taxon>
    </lineage>
</organism>
<evidence type="ECO:0000256" key="2">
    <source>
        <dbReference type="ARBA" id="ARBA00022490"/>
    </source>
</evidence>
<keyword evidence="2" id="KW-0963">Cytoplasm</keyword>
<feature type="repeat" description="TPR" evidence="6">
    <location>
        <begin position="177"/>
        <end position="210"/>
    </location>
</feature>
<dbReference type="PANTHER" id="PTHR46630:SF1">
    <property type="entry name" value="TETRATRICOPEPTIDE REPEAT PROTEIN 29"/>
    <property type="match status" value="1"/>
</dbReference>
<proteinExistence type="inferred from homology"/>
<comment type="caution">
    <text evidence="7">The sequence shown here is derived from an EMBL/GenBank/DDBJ whole genome shotgun (WGS) entry which is preliminary data.</text>
</comment>
<evidence type="ECO:0000313" key="8">
    <source>
        <dbReference type="Proteomes" id="UP000218887"/>
    </source>
</evidence>
<keyword evidence="8" id="KW-1185">Reference proteome</keyword>
<dbReference type="GO" id="GO:0005737">
    <property type="term" value="C:cytoplasm"/>
    <property type="evidence" value="ECO:0007669"/>
    <property type="project" value="UniProtKB-SubCell"/>
</dbReference>
<dbReference type="SUPFAM" id="SSF48452">
    <property type="entry name" value="TPR-like"/>
    <property type="match status" value="1"/>
</dbReference>
<evidence type="ECO:0000313" key="7">
    <source>
        <dbReference type="EMBL" id="PAV28820.1"/>
    </source>
</evidence>
<evidence type="ECO:0000256" key="3">
    <source>
        <dbReference type="ARBA" id="ARBA00022737"/>
    </source>
</evidence>
<evidence type="ECO:0000256" key="5">
    <source>
        <dbReference type="ARBA" id="ARBA00038253"/>
    </source>
</evidence>
<name>A0A2A2ICG3_9BACI</name>